<dbReference type="PROSITE" id="PS50928">
    <property type="entry name" value="ABC_TM1"/>
    <property type="match status" value="1"/>
</dbReference>
<evidence type="ECO:0000256" key="1">
    <source>
        <dbReference type="ARBA" id="ARBA00004651"/>
    </source>
</evidence>
<feature type="domain" description="ABC transmembrane type-1" evidence="7">
    <location>
        <begin position="19"/>
        <end position="212"/>
    </location>
</feature>
<dbReference type="AlphaFoldDB" id="F5YK73"/>
<evidence type="ECO:0000313" key="9">
    <source>
        <dbReference type="Proteomes" id="UP000009223"/>
    </source>
</evidence>
<dbReference type="PANTHER" id="PTHR30614">
    <property type="entry name" value="MEMBRANE COMPONENT OF AMINO ACID ABC TRANSPORTER"/>
    <property type="match status" value="1"/>
</dbReference>
<dbReference type="EMBL" id="CP001843">
    <property type="protein sequence ID" value="AEF85873.1"/>
    <property type="molecule type" value="Genomic_DNA"/>
</dbReference>
<evidence type="ECO:0000313" key="8">
    <source>
        <dbReference type="EMBL" id="AEF85873.1"/>
    </source>
</evidence>
<accession>F5YK73</accession>
<organism evidence="8 9">
    <name type="scientific">Treponema primitia (strain ATCC BAA-887 / DSM 12427 / ZAS-2)</name>
    <dbReference type="NCBI Taxonomy" id="545694"/>
    <lineage>
        <taxon>Bacteria</taxon>
        <taxon>Pseudomonadati</taxon>
        <taxon>Spirochaetota</taxon>
        <taxon>Spirochaetia</taxon>
        <taxon>Spirochaetales</taxon>
        <taxon>Treponemataceae</taxon>
        <taxon>Treponema</taxon>
    </lineage>
</organism>
<evidence type="ECO:0000256" key="5">
    <source>
        <dbReference type="ARBA" id="ARBA00023136"/>
    </source>
</evidence>
<comment type="subcellular location">
    <subcellularLocation>
        <location evidence="1 6">Cell membrane</location>
        <topology evidence="1 6">Multi-pass membrane protein</topology>
    </subcellularLocation>
</comment>
<dbReference type="HOGENOM" id="CLU_019602_1_4_12"/>
<name>F5YK73_TREPZ</name>
<dbReference type="InterPro" id="IPR035906">
    <property type="entry name" value="MetI-like_sf"/>
</dbReference>
<comment type="similarity">
    <text evidence="6">Belongs to the binding-protein-dependent transport system permease family.</text>
</comment>
<feature type="transmembrane region" description="Helical" evidence="6">
    <location>
        <begin position="54"/>
        <end position="78"/>
    </location>
</feature>
<dbReference type="GO" id="GO:0005886">
    <property type="term" value="C:plasma membrane"/>
    <property type="evidence" value="ECO:0007669"/>
    <property type="project" value="UniProtKB-SubCell"/>
</dbReference>
<feature type="transmembrane region" description="Helical" evidence="6">
    <location>
        <begin position="194"/>
        <end position="215"/>
    </location>
</feature>
<dbReference type="GO" id="GO:0006865">
    <property type="term" value="P:amino acid transport"/>
    <property type="evidence" value="ECO:0007669"/>
    <property type="project" value="UniProtKB-KW"/>
</dbReference>
<evidence type="ECO:0000256" key="3">
    <source>
        <dbReference type="ARBA" id="ARBA00022970"/>
    </source>
</evidence>
<dbReference type="SUPFAM" id="SSF161098">
    <property type="entry name" value="MetI-like"/>
    <property type="match status" value="1"/>
</dbReference>
<evidence type="ECO:0000256" key="4">
    <source>
        <dbReference type="ARBA" id="ARBA00022989"/>
    </source>
</evidence>
<sequence>MSFDFKFMLVALAAGVSRVPTSLYIGLIPVLIGIVLGLPIALVRFYEIKVLSPLFNWIVTIVRGIPIVMLLLVFYIVATRLYTGASSYKINTSLVAISALTLPAVVGISEIFRGCLGSVGREQFDAAYASGYTTIQLLFKVVLPQIIPVSIPMMGNTVIGMIKAAVLASMISVIDILDGALRTAENNFRYLEAYIAAALIYWALAFILTRIFSFIEGYTKSKISRVAEPVTFLIFPEIRRKGKKA</sequence>
<reference evidence="9" key="1">
    <citation type="submission" date="2009-12" db="EMBL/GenBank/DDBJ databases">
        <title>Complete sequence of Treponema primitia strain ZAS-2.</title>
        <authorList>
            <person name="Tetu S.G."/>
            <person name="Matson E."/>
            <person name="Ren Q."/>
            <person name="Seshadri R."/>
            <person name="Elbourne L."/>
            <person name="Hassan K.A."/>
            <person name="Durkin A."/>
            <person name="Radune D."/>
            <person name="Mohamoud Y."/>
            <person name="Shay R."/>
            <person name="Jin S."/>
            <person name="Zhang X."/>
            <person name="Lucey K."/>
            <person name="Ballor N.R."/>
            <person name="Ottesen E."/>
            <person name="Rosenthal R."/>
            <person name="Allen A."/>
            <person name="Leadbetter J.R."/>
            <person name="Paulsen I.T."/>
        </authorList>
    </citation>
    <scope>NUCLEOTIDE SEQUENCE [LARGE SCALE GENOMIC DNA]</scope>
    <source>
        <strain evidence="9">ATCC BAA-887 / DSM 12427 / ZAS-2</strain>
    </source>
</reference>
<keyword evidence="4 6" id="KW-1133">Transmembrane helix</keyword>
<keyword evidence="9" id="KW-1185">Reference proteome</keyword>
<dbReference type="OrthoDB" id="9787841at2"/>
<protein>
    <submittedName>
        <fullName evidence="8">ABC-type amino acid transport system, permease component</fullName>
    </submittedName>
</protein>
<reference evidence="8 9" key="2">
    <citation type="journal article" date="2011" name="ISME J.">
        <title>RNA-seq reveals cooperative metabolic interactions between two termite-gut spirochete species in co-culture.</title>
        <authorList>
            <person name="Rosenthal A.Z."/>
            <person name="Matson E.G."/>
            <person name="Eldar A."/>
            <person name="Leadbetter J.R."/>
        </authorList>
    </citation>
    <scope>NUCLEOTIDE SEQUENCE [LARGE SCALE GENOMIC DNA]</scope>
    <source>
        <strain evidence="9">ATCC BAA-887 / DSM 12427 / ZAS-2</strain>
    </source>
</reference>
<dbReference type="eggNOG" id="COG0765">
    <property type="taxonomic scope" value="Bacteria"/>
</dbReference>
<dbReference type="PANTHER" id="PTHR30614:SF0">
    <property type="entry name" value="L-CYSTINE TRANSPORT SYSTEM PERMEASE PROTEIN TCYL"/>
    <property type="match status" value="1"/>
</dbReference>
<evidence type="ECO:0000259" key="7">
    <source>
        <dbReference type="PROSITE" id="PS50928"/>
    </source>
</evidence>
<proteinExistence type="inferred from homology"/>
<feature type="transmembrane region" description="Helical" evidence="6">
    <location>
        <begin position="90"/>
        <end position="112"/>
    </location>
</feature>
<evidence type="ECO:0000256" key="2">
    <source>
        <dbReference type="ARBA" id="ARBA00022692"/>
    </source>
</evidence>
<feature type="transmembrane region" description="Helical" evidence="6">
    <location>
        <begin position="124"/>
        <end position="143"/>
    </location>
</feature>
<dbReference type="GO" id="GO:0055085">
    <property type="term" value="P:transmembrane transport"/>
    <property type="evidence" value="ECO:0007669"/>
    <property type="project" value="InterPro"/>
</dbReference>
<dbReference type="Gene3D" id="1.10.3720.10">
    <property type="entry name" value="MetI-like"/>
    <property type="match status" value="1"/>
</dbReference>
<gene>
    <name evidence="8" type="ordered locus">TREPR_3344</name>
</gene>
<keyword evidence="5 6" id="KW-0472">Membrane</keyword>
<keyword evidence="2 6" id="KW-0812">Transmembrane</keyword>
<feature type="transmembrane region" description="Helical" evidence="6">
    <location>
        <begin position="21"/>
        <end position="42"/>
    </location>
</feature>
<dbReference type="Proteomes" id="UP000009223">
    <property type="component" value="Chromosome"/>
</dbReference>
<keyword evidence="6" id="KW-0813">Transport</keyword>
<dbReference type="RefSeq" id="WP_015706934.1">
    <property type="nucleotide sequence ID" value="NC_015578.1"/>
</dbReference>
<dbReference type="Pfam" id="PF00528">
    <property type="entry name" value="BPD_transp_1"/>
    <property type="match status" value="1"/>
</dbReference>
<dbReference type="KEGG" id="tpi:TREPR_3344"/>
<dbReference type="InterPro" id="IPR000515">
    <property type="entry name" value="MetI-like"/>
</dbReference>
<feature type="transmembrane region" description="Helical" evidence="6">
    <location>
        <begin position="155"/>
        <end position="174"/>
    </location>
</feature>
<dbReference type="InterPro" id="IPR043429">
    <property type="entry name" value="ArtM/GltK/GlnP/TcyL/YhdX-like"/>
</dbReference>
<dbReference type="STRING" id="545694.TREPR_3344"/>
<keyword evidence="3" id="KW-0029">Amino-acid transport</keyword>
<dbReference type="CDD" id="cd06261">
    <property type="entry name" value="TM_PBP2"/>
    <property type="match status" value="1"/>
</dbReference>
<evidence type="ECO:0000256" key="6">
    <source>
        <dbReference type="RuleBase" id="RU363032"/>
    </source>
</evidence>